<name>A0A8T2K1T5_9PIPI</name>
<evidence type="ECO:0000313" key="2">
    <source>
        <dbReference type="Proteomes" id="UP000812440"/>
    </source>
</evidence>
<proteinExistence type="predicted"/>
<gene>
    <name evidence="1" type="ORF">GDO86_003624</name>
</gene>
<comment type="caution">
    <text evidence="1">The sequence shown here is derived from an EMBL/GenBank/DDBJ whole genome shotgun (WGS) entry which is preliminary data.</text>
</comment>
<dbReference type="AlphaFoldDB" id="A0A8T2K1T5"/>
<accession>A0A8T2K1T5</accession>
<keyword evidence="2" id="KW-1185">Reference proteome</keyword>
<organism evidence="1 2">
    <name type="scientific">Hymenochirus boettgeri</name>
    <name type="common">Congo dwarf clawed frog</name>
    <dbReference type="NCBI Taxonomy" id="247094"/>
    <lineage>
        <taxon>Eukaryota</taxon>
        <taxon>Metazoa</taxon>
        <taxon>Chordata</taxon>
        <taxon>Craniata</taxon>
        <taxon>Vertebrata</taxon>
        <taxon>Euteleostomi</taxon>
        <taxon>Amphibia</taxon>
        <taxon>Batrachia</taxon>
        <taxon>Anura</taxon>
        <taxon>Pipoidea</taxon>
        <taxon>Pipidae</taxon>
        <taxon>Pipinae</taxon>
        <taxon>Hymenochirus</taxon>
    </lineage>
</organism>
<dbReference type="EMBL" id="JAACNH010000002">
    <property type="protein sequence ID" value="KAG8451485.1"/>
    <property type="molecule type" value="Genomic_DNA"/>
</dbReference>
<reference evidence="1" key="1">
    <citation type="thesis" date="2020" institute="ProQuest LLC" country="789 East Eisenhower Parkway, Ann Arbor, MI, USA">
        <title>Comparative Genomics and Chromosome Evolution.</title>
        <authorList>
            <person name="Mudd A.B."/>
        </authorList>
    </citation>
    <scope>NUCLEOTIDE SEQUENCE</scope>
    <source>
        <strain evidence="1">Female2</strain>
        <tissue evidence="1">Blood</tissue>
    </source>
</reference>
<dbReference type="Proteomes" id="UP000812440">
    <property type="component" value="Chromosome 2"/>
</dbReference>
<protein>
    <submittedName>
        <fullName evidence="1">Uncharacterized protein</fullName>
    </submittedName>
</protein>
<sequence length="66" mass="7824">MIMNVKTLPNAMHILKQSSHFFLIKFFMPSLIVNSSGMNQRIFGGYQWQAIKVLKKKFKFLKYKLL</sequence>
<evidence type="ECO:0000313" key="1">
    <source>
        <dbReference type="EMBL" id="KAG8451485.1"/>
    </source>
</evidence>